<comment type="subunit">
    <text evidence="4 6">Homodimer.</text>
</comment>
<organism evidence="7 8">
    <name type="scientific">Umboniibacter marinipuniceus</name>
    <dbReference type="NCBI Taxonomy" id="569599"/>
    <lineage>
        <taxon>Bacteria</taxon>
        <taxon>Pseudomonadati</taxon>
        <taxon>Pseudomonadota</taxon>
        <taxon>Gammaproteobacteria</taxon>
        <taxon>Cellvibrionales</taxon>
        <taxon>Cellvibrionaceae</taxon>
        <taxon>Umboniibacter</taxon>
    </lineage>
</organism>
<evidence type="ECO:0000256" key="2">
    <source>
        <dbReference type="ARBA" id="ARBA00022801"/>
    </source>
</evidence>
<dbReference type="InterPro" id="IPR010111">
    <property type="entry name" value="Kynureninase"/>
</dbReference>
<dbReference type="PANTHER" id="PTHR14084:SF0">
    <property type="entry name" value="KYNURENINASE"/>
    <property type="match status" value="1"/>
</dbReference>
<dbReference type="UniPathway" id="UPA00334">
    <property type="reaction ID" value="UER00455"/>
</dbReference>
<evidence type="ECO:0000256" key="5">
    <source>
        <dbReference type="NCBIfam" id="TIGR01814"/>
    </source>
</evidence>
<proteinExistence type="inferred from homology"/>
<dbReference type="GO" id="GO:0030170">
    <property type="term" value="F:pyridoxal phosphate binding"/>
    <property type="evidence" value="ECO:0007669"/>
    <property type="project" value="UniProtKB-UniRule"/>
</dbReference>
<protein>
    <recommendedName>
        <fullName evidence="4 5">Kynureninase</fullName>
        <ecNumber evidence="4 5">3.7.1.3</ecNumber>
    </recommendedName>
    <alternativeName>
        <fullName evidence="4">L-kynurenine hydrolase</fullName>
    </alternativeName>
</protein>
<feature type="binding site" evidence="4">
    <location>
        <position position="97"/>
    </location>
    <ligand>
        <name>pyridoxal 5'-phosphate</name>
        <dbReference type="ChEBI" id="CHEBI:597326"/>
    </ligand>
</feature>
<evidence type="ECO:0000256" key="4">
    <source>
        <dbReference type="HAMAP-Rule" id="MF_01970"/>
    </source>
</evidence>
<comment type="caution">
    <text evidence="7">The sequence shown here is derived from an EMBL/GenBank/DDBJ whole genome shotgun (WGS) entry which is preliminary data.</text>
</comment>
<reference evidence="7 8" key="1">
    <citation type="submission" date="2018-10" db="EMBL/GenBank/DDBJ databases">
        <title>Genomic Encyclopedia of Type Strains, Phase IV (KMG-IV): sequencing the most valuable type-strain genomes for metagenomic binning, comparative biology and taxonomic classification.</title>
        <authorList>
            <person name="Goeker M."/>
        </authorList>
    </citation>
    <scope>NUCLEOTIDE SEQUENCE [LARGE SCALE GENOMIC DNA]</scope>
    <source>
        <strain evidence="7 8">DSM 25080</strain>
    </source>
</reference>
<evidence type="ECO:0000256" key="1">
    <source>
        <dbReference type="ARBA" id="ARBA00022642"/>
    </source>
</evidence>
<keyword evidence="1 4" id="KW-0662">Pyridine nucleotide biosynthesis</keyword>
<keyword evidence="8" id="KW-1185">Reference proteome</keyword>
<comment type="pathway">
    <text evidence="4 6">Cofactor biosynthesis; NAD(+) biosynthesis; quinolinate from L-kynurenine: step 2/3.</text>
</comment>
<feature type="binding site" evidence="4">
    <location>
        <position position="277"/>
    </location>
    <ligand>
        <name>pyridoxal 5'-phosphate</name>
        <dbReference type="ChEBI" id="CHEBI:597326"/>
    </ligand>
</feature>
<evidence type="ECO:0000313" key="7">
    <source>
        <dbReference type="EMBL" id="RMA82541.1"/>
    </source>
</evidence>
<name>A0A3M0ABK1_9GAMM</name>
<dbReference type="GO" id="GO:0043420">
    <property type="term" value="P:anthranilate metabolic process"/>
    <property type="evidence" value="ECO:0007669"/>
    <property type="project" value="TreeGrafter"/>
</dbReference>
<dbReference type="GO" id="GO:0005737">
    <property type="term" value="C:cytoplasm"/>
    <property type="evidence" value="ECO:0007669"/>
    <property type="project" value="UniProtKB-UniRule"/>
</dbReference>
<feature type="modified residue" description="N6-(pyridoxal phosphate)lysine" evidence="4">
    <location>
        <position position="222"/>
    </location>
</feature>
<accession>A0A3M0ABK1</accession>
<dbReference type="Pfam" id="PF22580">
    <property type="entry name" value="KYNU_C"/>
    <property type="match status" value="1"/>
</dbReference>
<feature type="binding site" evidence="4">
    <location>
        <begin position="125"/>
        <end position="128"/>
    </location>
    <ligand>
        <name>pyridoxal 5'-phosphate</name>
        <dbReference type="ChEBI" id="CHEBI:597326"/>
    </ligand>
</feature>
<dbReference type="EMBL" id="REFJ01000001">
    <property type="protein sequence ID" value="RMA82541.1"/>
    <property type="molecule type" value="Genomic_DNA"/>
</dbReference>
<dbReference type="GO" id="GO:0030429">
    <property type="term" value="F:kynureninase activity"/>
    <property type="evidence" value="ECO:0007669"/>
    <property type="project" value="UniProtKB-UniRule"/>
</dbReference>
<keyword evidence="3 4" id="KW-0663">Pyridoxal phosphate</keyword>
<dbReference type="UniPathway" id="UPA00253">
    <property type="reaction ID" value="UER00329"/>
</dbReference>
<comment type="catalytic activity">
    <reaction evidence="6">
        <text>3-hydroxy-L-kynurenine + H2O = 3-hydroxyanthranilate + L-alanine + H(+)</text>
        <dbReference type="Rhea" id="RHEA:25143"/>
        <dbReference type="ChEBI" id="CHEBI:15377"/>
        <dbReference type="ChEBI" id="CHEBI:15378"/>
        <dbReference type="ChEBI" id="CHEBI:36559"/>
        <dbReference type="ChEBI" id="CHEBI:57972"/>
        <dbReference type="ChEBI" id="CHEBI:58125"/>
        <dbReference type="EC" id="3.7.1.3"/>
    </reaction>
</comment>
<gene>
    <name evidence="4" type="primary">kynU</name>
    <name evidence="7" type="ORF">DFR27_0491</name>
</gene>
<dbReference type="GO" id="GO:0019805">
    <property type="term" value="P:quinolinate biosynthetic process"/>
    <property type="evidence" value="ECO:0007669"/>
    <property type="project" value="UniProtKB-UniRule"/>
</dbReference>
<comment type="function">
    <text evidence="4 6">Catalyzes the cleavage of L-kynurenine (L-Kyn) and L-3-hydroxykynurenine (L-3OHKyn) into anthranilic acid (AA) and 3-hydroxyanthranilic acid (3-OHAA), respectively.</text>
</comment>
<dbReference type="Gene3D" id="3.40.640.10">
    <property type="entry name" value="Type I PLP-dependent aspartate aminotransferase-like (Major domain)"/>
    <property type="match status" value="1"/>
</dbReference>
<dbReference type="EC" id="3.7.1.3" evidence="4 5"/>
<feature type="binding site" evidence="4">
    <location>
        <position position="251"/>
    </location>
    <ligand>
        <name>pyridoxal 5'-phosphate</name>
        <dbReference type="ChEBI" id="CHEBI:597326"/>
    </ligand>
</feature>
<dbReference type="Proteomes" id="UP000267187">
    <property type="component" value="Unassembled WGS sequence"/>
</dbReference>
<dbReference type="PIRSF" id="PIRSF038800">
    <property type="entry name" value="KYNU"/>
    <property type="match status" value="1"/>
</dbReference>
<sequence length="411" mass="45083">MISNDELARLDQQDPLRQYRSEFLLAKDSCYLDGNSLGPVSQRVVQKLQDVVTAQWQPDLIASWNKHGWIDLPLRIGDQLAAILGAESGQIACCDSTSINLFKAISAALSLSSGKSKVLTTTDNFPTDRYMIEGLSKLMDERCELVSVDEDDILNSLSDDVAVLVLTQVNFRTGQLLDMKAITQAAQEYGIRVVWDLAHSAGIVPIALDDCNVDFAVGCSYKFLNGGPGAPAFIYAAKRHLESLEQPLSGWLGHRRPFDFSPNYDASSGIAQFLCGTPSVISMSAVEAALTLYEEISVEQLREKSLSLMEVFLAQFHQSGAAEKLTLVGPRDLTQRGSQLAFEYEHAYGLCQALIKRGVVGDFRAPNILRFGFSPLYLSFQDIGFAVDQLVESLRAGEATQAINNQRSVVT</sequence>
<dbReference type="GO" id="GO:0097053">
    <property type="term" value="P:L-kynurenine catabolic process"/>
    <property type="evidence" value="ECO:0007669"/>
    <property type="project" value="UniProtKB-UniRule"/>
</dbReference>
<evidence type="ECO:0000256" key="6">
    <source>
        <dbReference type="PIRNR" id="PIRNR038800"/>
    </source>
</evidence>
<feature type="binding site" evidence="4">
    <location>
        <position position="221"/>
    </location>
    <ligand>
        <name>pyridoxal 5'-phosphate</name>
        <dbReference type="ChEBI" id="CHEBI:597326"/>
    </ligand>
</feature>
<dbReference type="Gene3D" id="3.90.1150.10">
    <property type="entry name" value="Aspartate Aminotransferase, domain 1"/>
    <property type="match status" value="1"/>
</dbReference>
<feature type="binding site" evidence="4">
    <location>
        <position position="199"/>
    </location>
    <ligand>
        <name>pyridoxal 5'-phosphate</name>
        <dbReference type="ChEBI" id="CHEBI:597326"/>
    </ligand>
</feature>
<dbReference type="GO" id="GO:0009435">
    <property type="term" value="P:NAD+ biosynthetic process"/>
    <property type="evidence" value="ECO:0007669"/>
    <property type="project" value="UniProtKB-UniRule"/>
</dbReference>
<dbReference type="InterPro" id="IPR015421">
    <property type="entry name" value="PyrdxlP-dep_Trfase_major"/>
</dbReference>
<comment type="pathway">
    <text evidence="4 6">Amino-acid degradation; L-kynurenine degradation; L-alanine and anthranilate from L-kynurenine: step 1/1.</text>
</comment>
<dbReference type="NCBIfam" id="TIGR01814">
    <property type="entry name" value="kynureninase"/>
    <property type="match status" value="1"/>
</dbReference>
<dbReference type="AlphaFoldDB" id="A0A3M0ABK1"/>
<dbReference type="RefSeq" id="WP_211327537.1">
    <property type="nucleotide sequence ID" value="NZ_REFJ01000001.1"/>
</dbReference>
<dbReference type="SUPFAM" id="SSF53383">
    <property type="entry name" value="PLP-dependent transferases"/>
    <property type="match status" value="1"/>
</dbReference>
<feature type="binding site" evidence="4">
    <location>
        <position position="98"/>
    </location>
    <ligand>
        <name>pyridoxal 5'-phosphate</name>
        <dbReference type="ChEBI" id="CHEBI:597326"/>
    </ligand>
</feature>
<evidence type="ECO:0000256" key="3">
    <source>
        <dbReference type="ARBA" id="ARBA00022898"/>
    </source>
</evidence>
<dbReference type="InterPro" id="IPR015424">
    <property type="entry name" value="PyrdxlP-dep_Trfase"/>
</dbReference>
<feature type="binding site" evidence="4">
    <location>
        <position position="167"/>
    </location>
    <ligand>
        <name>pyridoxal 5'-phosphate</name>
        <dbReference type="ChEBI" id="CHEBI:597326"/>
    </ligand>
</feature>
<dbReference type="GO" id="GO:0019441">
    <property type="term" value="P:L-tryptophan catabolic process to kynurenine"/>
    <property type="evidence" value="ECO:0007669"/>
    <property type="project" value="TreeGrafter"/>
</dbReference>
<evidence type="ECO:0000313" key="8">
    <source>
        <dbReference type="Proteomes" id="UP000267187"/>
    </source>
</evidence>
<dbReference type="InterPro" id="IPR015422">
    <property type="entry name" value="PyrdxlP-dep_Trfase_small"/>
</dbReference>
<feature type="binding site" evidence="4">
    <location>
        <position position="196"/>
    </location>
    <ligand>
        <name>pyridoxal 5'-phosphate</name>
        <dbReference type="ChEBI" id="CHEBI:597326"/>
    </ligand>
</feature>
<comment type="similarity">
    <text evidence="4 6">Belongs to the kynureninase family.</text>
</comment>
<comment type="catalytic activity">
    <reaction evidence="4 6">
        <text>L-kynurenine + H2O = anthranilate + L-alanine + H(+)</text>
        <dbReference type="Rhea" id="RHEA:16813"/>
        <dbReference type="ChEBI" id="CHEBI:15377"/>
        <dbReference type="ChEBI" id="CHEBI:15378"/>
        <dbReference type="ChEBI" id="CHEBI:16567"/>
        <dbReference type="ChEBI" id="CHEBI:57959"/>
        <dbReference type="ChEBI" id="CHEBI:57972"/>
        <dbReference type="EC" id="3.7.1.3"/>
    </reaction>
</comment>
<keyword evidence="2 4" id="KW-0378">Hydrolase</keyword>
<comment type="cofactor">
    <cofactor evidence="4 6">
        <name>pyridoxal 5'-phosphate</name>
        <dbReference type="ChEBI" id="CHEBI:597326"/>
    </cofactor>
</comment>
<dbReference type="PANTHER" id="PTHR14084">
    <property type="entry name" value="KYNURENINASE"/>
    <property type="match status" value="1"/>
</dbReference>
<dbReference type="HAMAP" id="MF_01970">
    <property type="entry name" value="Kynureninase"/>
    <property type="match status" value="1"/>
</dbReference>